<dbReference type="Gene3D" id="3.40.50.300">
    <property type="entry name" value="P-loop containing nucleotide triphosphate hydrolases"/>
    <property type="match status" value="1"/>
</dbReference>
<dbReference type="CDD" id="cd00882">
    <property type="entry name" value="Ras_like_GTPase"/>
    <property type="match status" value="1"/>
</dbReference>
<dbReference type="AlphaFoldDB" id="A0A816P9Z2"/>
<name>A0A816P9Z2_9BILA</name>
<dbReference type="EMBL" id="CAJNRG010002254">
    <property type="protein sequence ID" value="CAF2045422.1"/>
    <property type="molecule type" value="Genomic_DNA"/>
</dbReference>
<evidence type="ECO:0000313" key="4">
    <source>
        <dbReference type="Proteomes" id="UP000663887"/>
    </source>
</evidence>
<dbReference type="Proteomes" id="UP000663887">
    <property type="component" value="Unassembled WGS sequence"/>
</dbReference>
<evidence type="ECO:0000313" key="3">
    <source>
        <dbReference type="EMBL" id="CAF3822105.1"/>
    </source>
</evidence>
<evidence type="ECO:0000313" key="2">
    <source>
        <dbReference type="EMBL" id="CAF2045422.1"/>
    </source>
</evidence>
<reference evidence="2" key="1">
    <citation type="submission" date="2021-02" db="EMBL/GenBank/DDBJ databases">
        <authorList>
            <person name="Nowell W R."/>
        </authorList>
    </citation>
    <scope>NUCLEOTIDE SEQUENCE</scope>
</reference>
<dbReference type="InterPro" id="IPR027417">
    <property type="entry name" value="P-loop_NTPase"/>
</dbReference>
<keyword evidence="1" id="KW-1133">Transmembrane helix</keyword>
<sequence>MNNQPQENASNGVASSIASEPTIVNRTSIFQKANESKFSVFCLSEKKTLNKKKYDSIDRLKADAFALYKDEQFDDDNAILTYFDENNSETLLTSVPKPQKNGQHKYIFIRFVHPWCAMCAKPFGIIDDQLLLECPRTSCSQQYCKKCVDTIRGPSPEHPFVCSSCKKNVIPERNPLIERYLLWKKFSKLYGVENIQNLNSNSKLATCQTVLNDINTRRLHLQQWVNTFQKKTENNQPIEDSDQQLISNAMELIVKVDEIGKELKDIKSVMKYHSTTVNDCLEIYKKVMKKFGIICEMLTKCMEAIETGTEIMNIDIFGDRNGTIRDEYRMEDLAKLSSANSIAAIDDILLDISFRNRHLLSKYELCKSLLKNKPQLAISFDSYLQKAKEILHTMATIQEKLNILRGNLRAVSRCIDKYDACLRDENLTDIACSKFIILLEKLRRKTEYIEMKTHFPQLIGLREKWQKSYGIGDQFKPKVIDLFQAVDNDLKNMFENETYIYSLPYRIGIIGEGSVGKTALMIELANIDKNIFSTVHIDRSTFNYLQFDTYTYRHPQSNKIVPISFIDLQGATDVKDSESIGSYLELISTVDCDLYLIAFDKPFSEHNRCCLEHIQSTLRRKYILVRTQTDKLFSEFIKKSKNEQRQDSIDDYDSKSALSDTREHVSIASDRESIFCKIYLTAAGCDDKLKDSPLFTFDLENLKKKFVRLAVKDTRIERTFKMAFSAATTTINTCFRRGYIVSSTRYQWAAAVCSIVPFLDELPAFFGRDKIRDAFGINSNSTATNTPNNTTISIKNYLIGKNFTVSKRHLKSGHFEYLWPSKKQQAMVNGTKDPNRHFQISEKCNSEYKSLMSENTKACIGHAAYTAVGQATMVLGAIGNSLDDIIRISVPTSAAGLRAASIAGIVIGAVMTPAFALWAFYSTGKRMNEHLHLLCDDLIIVAAHFLAAIIYNNHMNITRSSEILSFEQAFLETDEYSSDEE</sequence>
<proteinExistence type="predicted"/>
<dbReference type="Proteomes" id="UP000663842">
    <property type="component" value="Unassembled WGS sequence"/>
</dbReference>
<dbReference type="EMBL" id="CAJOBF010000466">
    <property type="protein sequence ID" value="CAF3822105.1"/>
    <property type="molecule type" value="Genomic_DNA"/>
</dbReference>
<organism evidence="2 4">
    <name type="scientific">Rotaria magnacalcarata</name>
    <dbReference type="NCBI Taxonomy" id="392030"/>
    <lineage>
        <taxon>Eukaryota</taxon>
        <taxon>Metazoa</taxon>
        <taxon>Spiralia</taxon>
        <taxon>Gnathifera</taxon>
        <taxon>Rotifera</taxon>
        <taxon>Eurotatoria</taxon>
        <taxon>Bdelloidea</taxon>
        <taxon>Philodinida</taxon>
        <taxon>Philodinidae</taxon>
        <taxon>Rotaria</taxon>
    </lineage>
</organism>
<accession>A0A816P9Z2</accession>
<comment type="caution">
    <text evidence="2">The sequence shown here is derived from an EMBL/GenBank/DDBJ whole genome shotgun (WGS) entry which is preliminary data.</text>
</comment>
<evidence type="ECO:0000256" key="1">
    <source>
        <dbReference type="SAM" id="Phobius"/>
    </source>
</evidence>
<dbReference type="SUPFAM" id="SSF52540">
    <property type="entry name" value="P-loop containing nucleoside triphosphate hydrolases"/>
    <property type="match status" value="1"/>
</dbReference>
<keyword evidence="1" id="KW-0812">Transmembrane</keyword>
<protein>
    <submittedName>
        <fullName evidence="2">Uncharacterized protein</fullName>
    </submittedName>
</protein>
<keyword evidence="1" id="KW-0472">Membrane</keyword>
<feature type="transmembrane region" description="Helical" evidence="1">
    <location>
        <begin position="899"/>
        <end position="921"/>
    </location>
</feature>
<gene>
    <name evidence="3" type="ORF">UXM345_LOCUS6059</name>
    <name evidence="2" type="ORF">XDN619_LOCUS7537</name>
</gene>